<feature type="region of interest" description="Disordered" evidence="2">
    <location>
        <begin position="345"/>
        <end position="397"/>
    </location>
</feature>
<proteinExistence type="predicted"/>
<reference evidence="3" key="1">
    <citation type="submission" date="2024-04" db="EMBL/GenBank/DDBJ databases">
        <authorList>
            <consortium name="Molecular Ecology Group"/>
        </authorList>
    </citation>
    <scope>NUCLEOTIDE SEQUENCE</scope>
</reference>
<evidence type="ECO:0000256" key="1">
    <source>
        <dbReference type="SAM" id="Coils"/>
    </source>
</evidence>
<feature type="compositionally biased region" description="Low complexity" evidence="2">
    <location>
        <begin position="345"/>
        <end position="381"/>
    </location>
</feature>
<keyword evidence="4" id="KW-1185">Reference proteome</keyword>
<name>A0AAV2NNV6_9HYME</name>
<evidence type="ECO:0000313" key="3">
    <source>
        <dbReference type="EMBL" id="CAL1680951.1"/>
    </source>
</evidence>
<gene>
    <name evidence="3" type="ORF">LPLAT_LOCUS7119</name>
</gene>
<feature type="coiled-coil region" evidence="1">
    <location>
        <begin position="14"/>
        <end position="41"/>
    </location>
</feature>
<evidence type="ECO:0000313" key="4">
    <source>
        <dbReference type="Proteomes" id="UP001497644"/>
    </source>
</evidence>
<feature type="region of interest" description="Disordered" evidence="2">
    <location>
        <begin position="419"/>
        <end position="444"/>
    </location>
</feature>
<keyword evidence="1" id="KW-0175">Coiled coil</keyword>
<feature type="compositionally biased region" description="Polar residues" evidence="2">
    <location>
        <begin position="435"/>
        <end position="444"/>
    </location>
</feature>
<sequence length="444" mass="50264">MSHSDSDSDHKGARVTYERAFKEIREKKKELTERTRMLENMMQTFVNYLPKSNVSEPHAITSIQSPPTHIPTPNLSQQSATPATNMSGFSYPSTYPKSYLRDALELVPKYDGHNIPVWQFARACKRAKETVPLVDKTMFVRMLRNKLTHHAYLAVEDEIHPTVEKFLDCLKRSFGPGKSSNYYRGQLCMTFKKPNEHVLDYIGRIKDLKTAIIEGDQTSFGRPLSEIEISSIESFALEAFLEGLPRDYRTELRAEGYNSLNDACSKTIVIDRRLQREELRYKNARASRDNSAPAPQIQILQRDSTAMQSDSSNNPVASGNQKICGFCKKIGHLIHECRERQYYNNNSSYNNNKPTNGNNNNSNNNYTSNNSNNVPVNSGNSTVASANGTPRGQWNVRPINAMETSQGISMSYKETMVEYQPSNSSQYPFADRPPSCSTQEHSPT</sequence>
<protein>
    <recommendedName>
        <fullName evidence="5">Gag protein</fullName>
    </recommendedName>
</protein>
<accession>A0AAV2NNV6</accession>
<evidence type="ECO:0000256" key="2">
    <source>
        <dbReference type="SAM" id="MobiDB-lite"/>
    </source>
</evidence>
<feature type="region of interest" description="Disordered" evidence="2">
    <location>
        <begin position="58"/>
        <end position="87"/>
    </location>
</feature>
<dbReference type="EMBL" id="OZ034826">
    <property type="protein sequence ID" value="CAL1680951.1"/>
    <property type="molecule type" value="Genomic_DNA"/>
</dbReference>
<feature type="compositionally biased region" description="Polar residues" evidence="2">
    <location>
        <begin position="382"/>
        <end position="392"/>
    </location>
</feature>
<dbReference type="AlphaFoldDB" id="A0AAV2NNV6"/>
<evidence type="ECO:0008006" key="5">
    <source>
        <dbReference type="Google" id="ProtNLM"/>
    </source>
</evidence>
<dbReference type="Proteomes" id="UP001497644">
    <property type="component" value="Chromosome 3"/>
</dbReference>
<organism evidence="3 4">
    <name type="scientific">Lasius platythorax</name>
    <dbReference type="NCBI Taxonomy" id="488582"/>
    <lineage>
        <taxon>Eukaryota</taxon>
        <taxon>Metazoa</taxon>
        <taxon>Ecdysozoa</taxon>
        <taxon>Arthropoda</taxon>
        <taxon>Hexapoda</taxon>
        <taxon>Insecta</taxon>
        <taxon>Pterygota</taxon>
        <taxon>Neoptera</taxon>
        <taxon>Endopterygota</taxon>
        <taxon>Hymenoptera</taxon>
        <taxon>Apocrita</taxon>
        <taxon>Aculeata</taxon>
        <taxon>Formicoidea</taxon>
        <taxon>Formicidae</taxon>
        <taxon>Formicinae</taxon>
        <taxon>Lasius</taxon>
        <taxon>Lasius</taxon>
    </lineage>
</organism>